<protein>
    <submittedName>
        <fullName evidence="7">Branched-chain amino acid ABC transporter substrate-binding protein</fullName>
    </submittedName>
</protein>
<feature type="signal peptide" evidence="5">
    <location>
        <begin position="1"/>
        <end position="28"/>
    </location>
</feature>
<name>A0A318M161_9PSEU</name>
<evidence type="ECO:0000313" key="7">
    <source>
        <dbReference type="EMBL" id="PXY38439.1"/>
    </source>
</evidence>
<dbReference type="InterPro" id="IPR028081">
    <property type="entry name" value="Leu-bd"/>
</dbReference>
<feature type="domain" description="Leucine-binding protein" evidence="6">
    <location>
        <begin position="52"/>
        <end position="400"/>
    </location>
</feature>
<dbReference type="PANTHER" id="PTHR47235:SF1">
    <property type="entry name" value="BLR6548 PROTEIN"/>
    <property type="match status" value="1"/>
</dbReference>
<dbReference type="Proteomes" id="UP000247892">
    <property type="component" value="Unassembled WGS sequence"/>
</dbReference>
<keyword evidence="3 5" id="KW-0732">Signal</keyword>
<dbReference type="OrthoDB" id="4501457at2"/>
<dbReference type="InterPro" id="IPR000709">
    <property type="entry name" value="Leu_Ile_Val-bd"/>
</dbReference>
<dbReference type="CDD" id="cd06343">
    <property type="entry name" value="PBP1_ABC_ligand_binding-like"/>
    <property type="match status" value="1"/>
</dbReference>
<dbReference type="SUPFAM" id="SSF53822">
    <property type="entry name" value="Periplasmic binding protein-like I"/>
    <property type="match status" value="1"/>
</dbReference>
<comment type="similarity">
    <text evidence="1">Belongs to the leucine-binding protein family.</text>
</comment>
<evidence type="ECO:0000256" key="4">
    <source>
        <dbReference type="ARBA" id="ARBA00022970"/>
    </source>
</evidence>
<evidence type="ECO:0000256" key="5">
    <source>
        <dbReference type="SAM" id="SignalP"/>
    </source>
</evidence>
<dbReference type="PROSITE" id="PS51257">
    <property type="entry name" value="PROKAR_LIPOPROTEIN"/>
    <property type="match status" value="1"/>
</dbReference>
<dbReference type="EMBL" id="MASU01000001">
    <property type="protein sequence ID" value="PXY38439.1"/>
    <property type="molecule type" value="Genomic_DNA"/>
</dbReference>
<feature type="chain" id="PRO_5039120784" evidence="5">
    <location>
        <begin position="29"/>
        <end position="429"/>
    </location>
</feature>
<dbReference type="RefSeq" id="WP_110334171.1">
    <property type="nucleotide sequence ID" value="NZ_MASU01000001.1"/>
</dbReference>
<evidence type="ECO:0000256" key="1">
    <source>
        <dbReference type="ARBA" id="ARBA00010062"/>
    </source>
</evidence>
<organism evidence="7 8">
    <name type="scientific">Prauserella flavalba</name>
    <dbReference type="NCBI Taxonomy" id="1477506"/>
    <lineage>
        <taxon>Bacteria</taxon>
        <taxon>Bacillati</taxon>
        <taxon>Actinomycetota</taxon>
        <taxon>Actinomycetes</taxon>
        <taxon>Pseudonocardiales</taxon>
        <taxon>Pseudonocardiaceae</taxon>
        <taxon>Prauserella</taxon>
    </lineage>
</organism>
<dbReference type="AlphaFoldDB" id="A0A318M161"/>
<evidence type="ECO:0000259" key="6">
    <source>
        <dbReference type="Pfam" id="PF13458"/>
    </source>
</evidence>
<gene>
    <name evidence="7" type="ORF">BA062_01445</name>
</gene>
<dbReference type="InterPro" id="IPR028082">
    <property type="entry name" value="Peripla_BP_I"/>
</dbReference>
<comment type="caution">
    <text evidence="7">The sequence shown here is derived from an EMBL/GenBank/DDBJ whole genome shotgun (WGS) entry which is preliminary data.</text>
</comment>
<accession>A0A318M161</accession>
<dbReference type="PANTHER" id="PTHR47235">
    <property type="entry name" value="BLR6548 PROTEIN"/>
    <property type="match status" value="1"/>
</dbReference>
<evidence type="ECO:0000313" key="8">
    <source>
        <dbReference type="Proteomes" id="UP000247892"/>
    </source>
</evidence>
<sequence>MYAKRWRSWQYGLALAGAALLVAACGGAGDEGDTGGGQAGEPASGVGFDGTTIKLGVLSPLSGPIAVIGQPLTEGNKVWFDALNAKGGVAGKYKVELVQEDTQYKPDVTVQQYNKVKGEVVAFTQVLGTAPTLAVLPLLDSDNMLAAPASLDAFWVREQHLLPVGAPYQIQAINSMQHYLTEGGGNRQSRICTMVQDDVYGEAGQQGVDFAAEQLGFTVANTQKFKVGTENYAGQIGALAAARCEMVFLTATPTDAGKIWGTAAQARFAPKWYAQSPSFVNALAKSAVAPYLRQYVTIAAEGTEWGDTSVPGMKQMIDDVEKYAPQQQPDYYFAFGYNQARAMTAVLEKAVENGDLSRDGVMKASEQIGTLSFQGLTGDYTYGPAAKRNPPRSTTLFSVDPDKPFGLATLKYNFTSDAAKQFQFEKANP</sequence>
<keyword evidence="8" id="KW-1185">Reference proteome</keyword>
<reference evidence="7 8" key="1">
    <citation type="submission" date="2016-07" db="EMBL/GenBank/DDBJ databases">
        <title>Draft genome sequence of Prauserella sp. YIM 121212, isolated from alkaline soil.</title>
        <authorList>
            <person name="Ruckert C."/>
            <person name="Albersmeier A."/>
            <person name="Jiang C.-L."/>
            <person name="Jiang Y."/>
            <person name="Kalinowski J."/>
            <person name="Schneider O."/>
            <person name="Winkler A."/>
            <person name="Zotchev S.B."/>
        </authorList>
    </citation>
    <scope>NUCLEOTIDE SEQUENCE [LARGE SCALE GENOMIC DNA]</scope>
    <source>
        <strain evidence="7 8">YIM 121212</strain>
    </source>
</reference>
<dbReference type="GO" id="GO:0006865">
    <property type="term" value="P:amino acid transport"/>
    <property type="evidence" value="ECO:0007669"/>
    <property type="project" value="UniProtKB-KW"/>
</dbReference>
<dbReference type="Gene3D" id="3.40.50.2300">
    <property type="match status" value="2"/>
</dbReference>
<evidence type="ECO:0000256" key="2">
    <source>
        <dbReference type="ARBA" id="ARBA00022448"/>
    </source>
</evidence>
<dbReference type="Pfam" id="PF13458">
    <property type="entry name" value="Peripla_BP_6"/>
    <property type="match status" value="1"/>
</dbReference>
<keyword evidence="4" id="KW-0029">Amino-acid transport</keyword>
<evidence type="ECO:0000256" key="3">
    <source>
        <dbReference type="ARBA" id="ARBA00022729"/>
    </source>
</evidence>
<dbReference type="PRINTS" id="PR00337">
    <property type="entry name" value="LEUILEVALBP"/>
</dbReference>
<proteinExistence type="inferred from homology"/>
<keyword evidence="2" id="KW-0813">Transport</keyword>